<feature type="region of interest" description="Disordered" evidence="8">
    <location>
        <begin position="1"/>
        <end position="21"/>
    </location>
</feature>
<dbReference type="InterPro" id="IPR027417">
    <property type="entry name" value="P-loop_NTPase"/>
</dbReference>
<comment type="caution">
    <text evidence="10">The sequence shown here is derived from an EMBL/GenBank/DDBJ whole genome shotgun (WGS) entry which is preliminary data.</text>
</comment>
<organism evidence="10 11">
    <name type="scientific">Bradyrhizobium algeriense</name>
    <dbReference type="NCBI Taxonomy" id="634784"/>
    <lineage>
        <taxon>Bacteria</taxon>
        <taxon>Pseudomonadati</taxon>
        <taxon>Pseudomonadota</taxon>
        <taxon>Alphaproteobacteria</taxon>
        <taxon>Hyphomicrobiales</taxon>
        <taxon>Nitrobacteraceae</taxon>
        <taxon>Bradyrhizobium</taxon>
    </lineage>
</organism>
<dbReference type="CDD" id="cd03216">
    <property type="entry name" value="ABC_Carb_Monos_I"/>
    <property type="match status" value="1"/>
</dbReference>
<feature type="domain" description="ABC transporter" evidence="9">
    <location>
        <begin position="28"/>
        <end position="263"/>
    </location>
</feature>
<dbReference type="SMART" id="SM00382">
    <property type="entry name" value="AAA"/>
    <property type="match status" value="2"/>
</dbReference>
<gene>
    <name evidence="10" type="ORF">V1286_004085</name>
</gene>
<reference evidence="10 11" key="1">
    <citation type="submission" date="2024-02" db="EMBL/GenBank/DDBJ databases">
        <title>Adaptive strategies in a cosmopolitan and abundant soil bacterium.</title>
        <authorList>
            <person name="Carini P."/>
        </authorList>
    </citation>
    <scope>NUCLEOTIDE SEQUENCE [LARGE SCALE GENOMIC DNA]</scope>
    <source>
        <strain evidence="10 11">AZCC 1608</strain>
    </source>
</reference>
<evidence type="ECO:0000313" key="11">
    <source>
        <dbReference type="Proteomes" id="UP001364224"/>
    </source>
</evidence>
<comment type="similarity">
    <text evidence="1">Belongs to the ABC transporter superfamily.</text>
</comment>
<dbReference type="PANTHER" id="PTHR43790">
    <property type="entry name" value="CARBOHYDRATE TRANSPORT ATP-BINDING PROTEIN MG119-RELATED"/>
    <property type="match status" value="1"/>
</dbReference>
<keyword evidence="3" id="KW-0762">Sugar transport</keyword>
<accession>A0ABU8BDC9</accession>
<dbReference type="InterPro" id="IPR003593">
    <property type="entry name" value="AAA+_ATPase"/>
</dbReference>
<evidence type="ECO:0000256" key="1">
    <source>
        <dbReference type="ARBA" id="ARBA00005417"/>
    </source>
</evidence>
<dbReference type="Gene3D" id="3.40.50.300">
    <property type="entry name" value="P-loop containing nucleotide triphosphate hydrolases"/>
    <property type="match status" value="2"/>
</dbReference>
<keyword evidence="11" id="KW-1185">Reference proteome</keyword>
<evidence type="ECO:0000256" key="7">
    <source>
        <dbReference type="ARBA" id="ARBA00024722"/>
    </source>
</evidence>
<dbReference type="CDD" id="cd03215">
    <property type="entry name" value="ABC_Carb_Monos_II"/>
    <property type="match status" value="1"/>
</dbReference>
<dbReference type="PROSITE" id="PS50893">
    <property type="entry name" value="ABC_TRANSPORTER_2"/>
    <property type="match status" value="2"/>
</dbReference>
<dbReference type="EMBL" id="JAZHRV010000001">
    <property type="protein sequence ID" value="MEH2556556.1"/>
    <property type="molecule type" value="Genomic_DNA"/>
</dbReference>
<evidence type="ECO:0000256" key="6">
    <source>
        <dbReference type="ARBA" id="ARBA00022840"/>
    </source>
</evidence>
<dbReference type="Proteomes" id="UP001364224">
    <property type="component" value="Unassembled WGS sequence"/>
</dbReference>
<proteinExistence type="inferred from homology"/>
<evidence type="ECO:0000256" key="5">
    <source>
        <dbReference type="ARBA" id="ARBA00022741"/>
    </source>
</evidence>
<keyword evidence="6" id="KW-0067">ATP-binding</keyword>
<keyword evidence="2" id="KW-0813">Transport</keyword>
<dbReference type="InterPro" id="IPR017871">
    <property type="entry name" value="ABC_transporter-like_CS"/>
</dbReference>
<evidence type="ECO:0000256" key="8">
    <source>
        <dbReference type="SAM" id="MobiDB-lite"/>
    </source>
</evidence>
<dbReference type="Pfam" id="PF00005">
    <property type="entry name" value="ABC_tran"/>
    <property type="match status" value="2"/>
</dbReference>
<dbReference type="InterPro" id="IPR003439">
    <property type="entry name" value="ABC_transporter-like_ATP-bd"/>
</dbReference>
<dbReference type="PANTHER" id="PTHR43790:SF9">
    <property type="entry name" value="GALACTOFURANOSE TRANSPORTER ATP-BINDING PROTEIN YTFR"/>
    <property type="match status" value="1"/>
</dbReference>
<evidence type="ECO:0000256" key="3">
    <source>
        <dbReference type="ARBA" id="ARBA00022597"/>
    </source>
</evidence>
<feature type="domain" description="ABC transporter" evidence="9">
    <location>
        <begin position="277"/>
        <end position="521"/>
    </location>
</feature>
<evidence type="ECO:0000256" key="2">
    <source>
        <dbReference type="ARBA" id="ARBA00022448"/>
    </source>
</evidence>
<evidence type="ECO:0000256" key="4">
    <source>
        <dbReference type="ARBA" id="ARBA00022737"/>
    </source>
</evidence>
<dbReference type="SUPFAM" id="SSF52540">
    <property type="entry name" value="P-loop containing nucleoside triphosphate hydrolases"/>
    <property type="match status" value="2"/>
</dbReference>
<dbReference type="PROSITE" id="PS00211">
    <property type="entry name" value="ABC_TRANSPORTER_1"/>
    <property type="match status" value="1"/>
</dbReference>
<evidence type="ECO:0000259" key="9">
    <source>
        <dbReference type="PROSITE" id="PS50893"/>
    </source>
</evidence>
<comment type="function">
    <text evidence="7">Involved in beta-(1--&gt;2)glucan export. Transmembrane domains (TMD) form a pore in the inner membrane and the ATP-binding domain (NBD) is responsible for energy generation.</text>
</comment>
<evidence type="ECO:0000313" key="10">
    <source>
        <dbReference type="EMBL" id="MEH2556556.1"/>
    </source>
</evidence>
<sequence length="530" mass="57119">MPGVRVDASVGGSDAGMTASSDHGSALLEVRALSKSFGTLRALQEVDFTLRAGEIHALLGENGAGKSTLIKAVTGVFPRDAGIVRLGGVEVAPRSAKAAVDAGIATVYQEVNLLLNLSVAQNLYLGRQPTRFGLVREGEMRRRATELLAEFDLHIDVAEPLGNYSVAVQHIAAIARAVDQSARVLILDEPTASLDRHEVEILFAVMRKLARRGIGVVFVTHFLDQVYEICDRITVLRNGRLIGERTTTELPRIELIRMMLGRELAETTSERAATQARQMGEVCARFEGYGKAGYVAPFNLALRRGEVVGLAGLLGSGRTETARLVFGAERADSGSATVEGKPVRLQSPRDAVAHGFGYCPEERKTEGIIADLTVRENIVLALQAKRGLAKPLSRAEQDEIAMRFIRLLDIRPPEPERPIGLLSGGNQQKVLLARWLATAPRVLVLDEPTRGIDVGAHAEIIRLIRELCDDGLALLVISSELDEIVTYSDRVIVLRDRAHVDELEGEAIDVSNILAAIAVAGTAGAEAGQP</sequence>
<name>A0ABU8BDC9_9BRAD</name>
<keyword evidence="4" id="KW-0677">Repeat</keyword>
<dbReference type="InterPro" id="IPR050107">
    <property type="entry name" value="ABC_carbohydrate_import_ATPase"/>
</dbReference>
<keyword evidence="5" id="KW-0547">Nucleotide-binding</keyword>
<protein>
    <submittedName>
        <fullName evidence="10">Monosaccharide-transporting ATPase</fullName>
    </submittedName>
</protein>